<feature type="region of interest" description="Disordered" evidence="1">
    <location>
        <begin position="227"/>
        <end position="248"/>
    </location>
</feature>
<dbReference type="Gramene" id="MELO3C026093.2.1">
    <property type="protein sequence ID" value="MELO3C026093.2.1"/>
    <property type="gene ID" value="MELO3C026093.2"/>
</dbReference>
<dbReference type="Gene3D" id="3.40.50.620">
    <property type="entry name" value="HUPs"/>
    <property type="match status" value="1"/>
</dbReference>
<sequence length="273" mass="31154">MLASEGGVYFGTDDFLLDPSLSANEDEESSELFEIELGIEARSNRKQEDECAESWFSFDFRKSNHFVYVGISDNFDSSMDALQWTLHFAVLPSTIVYLFHVFPEIRFIPSPLGMLPRSQVSPKLVEKFRTEERAKRRMFLQKFVDKCSAVQVSVEVVMIESDMVSRAILDLIALFQIKKLILGSSKPRRKWRSKGGKGIARHVLQNAEEFCDVKIICEGKESTNTYQAIESPSSSSSSHTTSSPNFNDKNIHFKRVENEYPRSSFLSWRCFGG</sequence>
<dbReference type="CDD" id="cd01989">
    <property type="entry name" value="USP_STK_Ubox_N"/>
    <property type="match status" value="1"/>
</dbReference>
<dbReference type="PANTHER" id="PTHR47382:SF3">
    <property type="entry name" value="ADENINE NUCLEOTIDE ALPHA HYDROLASES-LIKE SUPERFAMILY PROTEIN"/>
    <property type="match status" value="1"/>
</dbReference>
<dbReference type="PANTHER" id="PTHR47382">
    <property type="entry name" value="U-BOX DOMAIN-CONTAINING PROTEIN 52-LIKE"/>
    <property type="match status" value="1"/>
</dbReference>
<accession>A0A9I9DYX5</accession>
<organism evidence="2">
    <name type="scientific">Cucumis melo</name>
    <name type="common">Muskmelon</name>
    <dbReference type="NCBI Taxonomy" id="3656"/>
    <lineage>
        <taxon>Eukaryota</taxon>
        <taxon>Viridiplantae</taxon>
        <taxon>Streptophyta</taxon>
        <taxon>Embryophyta</taxon>
        <taxon>Tracheophyta</taxon>
        <taxon>Spermatophyta</taxon>
        <taxon>Magnoliopsida</taxon>
        <taxon>eudicotyledons</taxon>
        <taxon>Gunneridae</taxon>
        <taxon>Pentapetalae</taxon>
        <taxon>rosids</taxon>
        <taxon>fabids</taxon>
        <taxon>Cucurbitales</taxon>
        <taxon>Cucurbitaceae</taxon>
        <taxon>Benincaseae</taxon>
        <taxon>Cucumis</taxon>
    </lineage>
</organism>
<evidence type="ECO:0000313" key="2">
    <source>
        <dbReference type="EnsemblPlants" id="MELO3C026093.2.1"/>
    </source>
</evidence>
<evidence type="ECO:0008006" key="3">
    <source>
        <dbReference type="Google" id="ProtNLM"/>
    </source>
</evidence>
<dbReference type="InterPro" id="IPR014729">
    <property type="entry name" value="Rossmann-like_a/b/a_fold"/>
</dbReference>
<protein>
    <recommendedName>
        <fullName evidence="3">U-box domain-containing protein 35-like</fullName>
    </recommendedName>
</protein>
<dbReference type="EnsemblPlants" id="MELO3C026093.2.1">
    <property type="protein sequence ID" value="MELO3C026093.2.1"/>
    <property type="gene ID" value="MELO3C026093.2"/>
</dbReference>
<dbReference type="AlphaFoldDB" id="A0A9I9DYX5"/>
<reference evidence="2" key="1">
    <citation type="submission" date="2023-03" db="UniProtKB">
        <authorList>
            <consortium name="EnsemblPlants"/>
        </authorList>
    </citation>
    <scope>IDENTIFICATION</scope>
</reference>
<name>A0A9I9DYX5_CUCME</name>
<feature type="compositionally biased region" description="Low complexity" evidence="1">
    <location>
        <begin position="231"/>
        <end position="244"/>
    </location>
</feature>
<evidence type="ECO:0000256" key="1">
    <source>
        <dbReference type="SAM" id="MobiDB-lite"/>
    </source>
</evidence>
<proteinExistence type="predicted"/>
<dbReference type="SUPFAM" id="SSF52402">
    <property type="entry name" value="Adenine nucleotide alpha hydrolases-like"/>
    <property type="match status" value="1"/>
</dbReference>